<dbReference type="Proteomes" id="UP000504844">
    <property type="component" value="Chromosome"/>
</dbReference>
<dbReference type="InterPro" id="IPR053931">
    <property type="entry name" value="RapZ_C"/>
</dbReference>
<dbReference type="InterPro" id="IPR053930">
    <property type="entry name" value="RapZ-like_N"/>
</dbReference>
<dbReference type="KEGG" id="dee:HQN60_01605"/>
<evidence type="ECO:0000313" key="7">
    <source>
        <dbReference type="EMBL" id="QKJ65536.1"/>
    </source>
</evidence>
<sequence length="287" mass="32403">MVNSQHQQLVLLSGLSGAGKSVALKALEDLGFYCLDNLPAPLLPQAVSMLDLDGYPKIAIGIDARSAHNLATFPDHLAALMDLGLDVRMLFLEANNEVLVKRYSESRRSHPLSLGELTVSESVVVEREMLENIREMSHVIDTSGLSAAQLRTWVREFIATDRAKLMLIFESFGFKHGLPLDADFVFDARCLPNPFYDPALRSLTGMDQPVADFLMRQASVGNYLTHILGFLERWLPEFERDQRSYVTVAIGCTGGQHRSVYLAEELRRHFSRNRQVLVRHREQHQRS</sequence>
<feature type="domain" description="RapZ C-terminal" evidence="6">
    <location>
        <begin position="167"/>
        <end position="283"/>
    </location>
</feature>
<feature type="binding site" evidence="4">
    <location>
        <begin position="63"/>
        <end position="66"/>
    </location>
    <ligand>
        <name>GTP</name>
        <dbReference type="ChEBI" id="CHEBI:37565"/>
    </ligand>
</feature>
<dbReference type="RefSeq" id="WP_173532046.1">
    <property type="nucleotide sequence ID" value="NZ_CP054143.1"/>
</dbReference>
<dbReference type="EMBL" id="CP054143">
    <property type="protein sequence ID" value="QKJ65536.1"/>
    <property type="molecule type" value="Genomic_DNA"/>
</dbReference>
<feature type="domain" description="RapZ-like N-terminal" evidence="5">
    <location>
        <begin position="8"/>
        <end position="161"/>
    </location>
</feature>
<dbReference type="GO" id="GO:0005524">
    <property type="term" value="F:ATP binding"/>
    <property type="evidence" value="ECO:0007669"/>
    <property type="project" value="UniProtKB-UniRule"/>
</dbReference>
<evidence type="ECO:0000256" key="3">
    <source>
        <dbReference type="ARBA" id="ARBA00023134"/>
    </source>
</evidence>
<proteinExistence type="inferred from homology"/>
<dbReference type="SUPFAM" id="SSF52540">
    <property type="entry name" value="P-loop containing nucleoside triphosphate hydrolases"/>
    <property type="match status" value="1"/>
</dbReference>
<evidence type="ECO:0000259" key="5">
    <source>
        <dbReference type="Pfam" id="PF03668"/>
    </source>
</evidence>
<name>A0A6M8SQF6_9NEIS</name>
<protein>
    <submittedName>
        <fullName evidence="7">RNase adapter RapZ</fullName>
    </submittedName>
</protein>
<evidence type="ECO:0000313" key="8">
    <source>
        <dbReference type="Proteomes" id="UP000504844"/>
    </source>
</evidence>
<dbReference type="InterPro" id="IPR005337">
    <property type="entry name" value="RapZ-like"/>
</dbReference>
<keyword evidence="1 4" id="KW-0547">Nucleotide-binding</keyword>
<dbReference type="PIRSF" id="PIRSF005052">
    <property type="entry name" value="P-loopkin"/>
    <property type="match status" value="1"/>
</dbReference>
<dbReference type="Pfam" id="PF03668">
    <property type="entry name" value="RapZ-like_N"/>
    <property type="match status" value="1"/>
</dbReference>
<accession>A0A6M8SQF6</accession>
<dbReference type="Pfam" id="PF22740">
    <property type="entry name" value="PapZ_C"/>
    <property type="match status" value="1"/>
</dbReference>
<feature type="binding site" evidence="4">
    <location>
        <begin position="14"/>
        <end position="21"/>
    </location>
    <ligand>
        <name>ATP</name>
        <dbReference type="ChEBI" id="CHEBI:30616"/>
    </ligand>
</feature>
<dbReference type="GO" id="GO:0005525">
    <property type="term" value="F:GTP binding"/>
    <property type="evidence" value="ECO:0007669"/>
    <property type="project" value="UniProtKB-UniRule"/>
</dbReference>
<dbReference type="HAMAP" id="MF_00636">
    <property type="entry name" value="RapZ_like"/>
    <property type="match status" value="1"/>
</dbReference>
<keyword evidence="8" id="KW-1185">Reference proteome</keyword>
<dbReference type="PANTHER" id="PTHR30448:SF0">
    <property type="entry name" value="RNASE ADAPTER PROTEIN RAPZ"/>
    <property type="match status" value="1"/>
</dbReference>
<evidence type="ECO:0000259" key="6">
    <source>
        <dbReference type="Pfam" id="PF22740"/>
    </source>
</evidence>
<evidence type="ECO:0000256" key="1">
    <source>
        <dbReference type="ARBA" id="ARBA00022741"/>
    </source>
</evidence>
<evidence type="ECO:0000256" key="2">
    <source>
        <dbReference type="ARBA" id="ARBA00022840"/>
    </source>
</evidence>
<keyword evidence="3 4" id="KW-0342">GTP-binding</keyword>
<dbReference type="InterPro" id="IPR027417">
    <property type="entry name" value="P-loop_NTPase"/>
</dbReference>
<dbReference type="AlphaFoldDB" id="A0A6M8SQF6"/>
<evidence type="ECO:0000256" key="4">
    <source>
        <dbReference type="HAMAP-Rule" id="MF_00636"/>
    </source>
</evidence>
<keyword evidence="2 4" id="KW-0067">ATP-binding</keyword>
<dbReference type="PANTHER" id="PTHR30448">
    <property type="entry name" value="RNASE ADAPTER PROTEIN RAPZ"/>
    <property type="match status" value="1"/>
</dbReference>
<dbReference type="NCBIfam" id="NF003828">
    <property type="entry name" value="PRK05416.1"/>
    <property type="match status" value="1"/>
</dbReference>
<organism evidence="7 8">
    <name type="scientific">Deefgea piscis</name>
    <dbReference type="NCBI Taxonomy" id="2739061"/>
    <lineage>
        <taxon>Bacteria</taxon>
        <taxon>Pseudomonadati</taxon>
        <taxon>Pseudomonadota</taxon>
        <taxon>Betaproteobacteria</taxon>
        <taxon>Neisseriales</taxon>
        <taxon>Chitinibacteraceae</taxon>
        <taxon>Deefgea</taxon>
    </lineage>
</organism>
<reference evidence="7 8" key="1">
    <citation type="submission" date="2020-05" db="EMBL/GenBank/DDBJ databases">
        <title>Complete genome sequence of Deefgea sp. D17.</title>
        <authorList>
            <person name="Bae J.-W."/>
            <person name="Han J.E."/>
        </authorList>
    </citation>
    <scope>NUCLEOTIDE SEQUENCE [LARGE SCALE GENOMIC DNA]</scope>
    <source>
        <strain evidence="7 8">D17</strain>
    </source>
</reference>
<gene>
    <name evidence="7" type="primary">rapZ</name>
    <name evidence="7" type="ORF">HQN60_01605</name>
</gene>